<organism evidence="2 3">
    <name type="scientific">Escherichia whittamii</name>
    <dbReference type="NCBI Taxonomy" id="2762229"/>
    <lineage>
        <taxon>Bacteria</taxon>
        <taxon>Pseudomonadati</taxon>
        <taxon>Pseudomonadota</taxon>
        <taxon>Gammaproteobacteria</taxon>
        <taxon>Enterobacterales</taxon>
        <taxon>Enterobacteriaceae</taxon>
        <taxon>Escherichia</taxon>
    </lineage>
</organism>
<dbReference type="Proteomes" id="UP000605603">
    <property type="component" value="Unassembled WGS sequence"/>
</dbReference>
<reference evidence="2 3" key="1">
    <citation type="submission" date="2020-08" db="EMBL/GenBank/DDBJ databases">
        <title>A Genomic Blueprint of the Chicken Gut Microbiome.</title>
        <authorList>
            <person name="Gilroy R."/>
            <person name="Ravi A."/>
            <person name="Getino M."/>
            <person name="Pursley I."/>
            <person name="Horton D.L."/>
            <person name="Alikhan N.-F."/>
            <person name="Baker D."/>
            <person name="Gharbi K."/>
            <person name="Hall N."/>
            <person name="Watson M."/>
            <person name="Adriaenssens E.M."/>
            <person name="Foster-Nyarko E."/>
            <person name="Jarju S."/>
            <person name="Secka A."/>
            <person name="Antonio M."/>
            <person name="Oren A."/>
            <person name="Chaudhuri R."/>
            <person name="La Ragione R.M."/>
            <person name="Hildebrand F."/>
            <person name="Pallen M.J."/>
        </authorList>
    </citation>
    <scope>NUCLEOTIDE SEQUENCE [LARGE SCALE GENOMIC DNA]</scope>
    <source>
        <strain evidence="2 3">Sa2BVA5</strain>
    </source>
</reference>
<dbReference type="RefSeq" id="WP_191772650.1">
    <property type="nucleotide sequence ID" value="NZ_JACSQI010000001.1"/>
</dbReference>
<comment type="caution">
    <text evidence="2">The sequence shown here is derived from an EMBL/GenBank/DDBJ whole genome shotgun (WGS) entry which is preliminary data.</text>
</comment>
<protein>
    <recommendedName>
        <fullName evidence="4">Orphan protein</fullName>
    </recommendedName>
</protein>
<accession>A0ABR8T6W6</accession>
<proteinExistence type="predicted"/>
<name>A0ABR8T6W6_9ESCH</name>
<sequence>MITFRNLILTFLLSFMVTSANADIKLESQSIPNLKLSIALPKDLHVMSEDMAATLQLSQEPQANYYDEVKRVHLNITQWHQSLPAGHLDRFKEITLNSLKNYAPQAEKVVVDGHKVWLLSYSLIPGKVNNLRLITSRDGKLLTGEVSMPENAVTQYQTVMKNALLSLKFSNE</sequence>
<evidence type="ECO:0000256" key="1">
    <source>
        <dbReference type="SAM" id="SignalP"/>
    </source>
</evidence>
<feature type="signal peptide" evidence="1">
    <location>
        <begin position="1"/>
        <end position="22"/>
    </location>
</feature>
<evidence type="ECO:0000313" key="2">
    <source>
        <dbReference type="EMBL" id="MBD7971497.1"/>
    </source>
</evidence>
<keyword evidence="3" id="KW-1185">Reference proteome</keyword>
<gene>
    <name evidence="2" type="ORF">H9644_00400</name>
</gene>
<evidence type="ECO:0008006" key="4">
    <source>
        <dbReference type="Google" id="ProtNLM"/>
    </source>
</evidence>
<dbReference type="EMBL" id="JACSQI010000001">
    <property type="protein sequence ID" value="MBD7971497.1"/>
    <property type="molecule type" value="Genomic_DNA"/>
</dbReference>
<evidence type="ECO:0000313" key="3">
    <source>
        <dbReference type="Proteomes" id="UP000605603"/>
    </source>
</evidence>
<feature type="chain" id="PRO_5047249316" description="Orphan protein" evidence="1">
    <location>
        <begin position="23"/>
        <end position="172"/>
    </location>
</feature>
<keyword evidence="1" id="KW-0732">Signal</keyword>